<dbReference type="EMBL" id="VUKA01000001">
    <property type="protein sequence ID" value="KAA2214655.1"/>
    <property type="molecule type" value="Genomic_DNA"/>
</dbReference>
<organism evidence="1 2">
    <name type="scientific">Teichococcus oryzae</name>
    <dbReference type="NCBI Taxonomy" id="1608942"/>
    <lineage>
        <taxon>Bacteria</taxon>
        <taxon>Pseudomonadati</taxon>
        <taxon>Pseudomonadota</taxon>
        <taxon>Alphaproteobacteria</taxon>
        <taxon>Acetobacterales</taxon>
        <taxon>Roseomonadaceae</taxon>
        <taxon>Roseomonas</taxon>
    </lineage>
</organism>
<accession>A0A5B2TKU7</accession>
<reference evidence="1 2" key="1">
    <citation type="journal article" date="2015" name="Int. J. Syst. Evol. Microbiol.">
        <title>Roseomonas oryzae sp. nov., isolated from paddy rhizosphere soil.</title>
        <authorList>
            <person name="Ramaprasad E.V."/>
            <person name="Sasikala Ch."/>
            <person name="Ramana Ch.V."/>
        </authorList>
    </citation>
    <scope>NUCLEOTIDE SEQUENCE [LARGE SCALE GENOMIC DNA]</scope>
    <source>
        <strain evidence="1 2">KCTC 42542</strain>
    </source>
</reference>
<proteinExistence type="predicted"/>
<evidence type="ECO:0000313" key="1">
    <source>
        <dbReference type="EMBL" id="KAA2214655.1"/>
    </source>
</evidence>
<sequence>MNGMVSQAYTQMPQGIANRLAEKMRGEPEEAFQRTLEARIDEMRATLLDQGYPAPATNEICQAVRREAQGAWGRHHPQT</sequence>
<evidence type="ECO:0000313" key="2">
    <source>
        <dbReference type="Proteomes" id="UP000322110"/>
    </source>
</evidence>
<name>A0A5B2TKU7_9PROT</name>
<keyword evidence="2" id="KW-1185">Reference proteome</keyword>
<dbReference type="Proteomes" id="UP000322110">
    <property type="component" value="Unassembled WGS sequence"/>
</dbReference>
<gene>
    <name evidence="1" type="ORF">F0Q34_02855</name>
</gene>
<comment type="caution">
    <text evidence="1">The sequence shown here is derived from an EMBL/GenBank/DDBJ whole genome shotgun (WGS) entry which is preliminary data.</text>
</comment>
<protein>
    <submittedName>
        <fullName evidence="1">Uncharacterized protein</fullName>
    </submittedName>
</protein>
<dbReference type="AlphaFoldDB" id="A0A5B2TKU7"/>